<evidence type="ECO:0000256" key="1">
    <source>
        <dbReference type="ARBA" id="ARBA00023125"/>
    </source>
</evidence>
<dbReference type="PROSITE" id="PS50977">
    <property type="entry name" value="HTH_TETR_2"/>
    <property type="match status" value="1"/>
</dbReference>
<keyword evidence="5" id="KW-1185">Reference proteome</keyword>
<evidence type="ECO:0000256" key="2">
    <source>
        <dbReference type="PROSITE-ProRule" id="PRU00335"/>
    </source>
</evidence>
<feature type="domain" description="HTH tetR-type" evidence="3">
    <location>
        <begin position="3"/>
        <end position="63"/>
    </location>
</feature>
<gene>
    <name evidence="4" type="ORF">Hgul01_00056</name>
</gene>
<dbReference type="Gene3D" id="1.10.357.10">
    <property type="entry name" value="Tetracycline Repressor, domain 2"/>
    <property type="match status" value="1"/>
</dbReference>
<comment type="caution">
    <text evidence="4">The sequence shown here is derived from an EMBL/GenBank/DDBJ whole genome shotgun (WGS) entry which is preliminary data.</text>
</comment>
<organism evidence="4 5">
    <name type="scientific">Herpetosiphon gulosus</name>
    <dbReference type="NCBI Taxonomy" id="1973496"/>
    <lineage>
        <taxon>Bacteria</taxon>
        <taxon>Bacillati</taxon>
        <taxon>Chloroflexota</taxon>
        <taxon>Chloroflexia</taxon>
        <taxon>Herpetosiphonales</taxon>
        <taxon>Herpetosiphonaceae</taxon>
        <taxon>Herpetosiphon</taxon>
    </lineage>
</organism>
<dbReference type="Proteomes" id="UP001428290">
    <property type="component" value="Unassembled WGS sequence"/>
</dbReference>
<name>A0ABP9WT81_9CHLR</name>
<reference evidence="4 5" key="1">
    <citation type="submission" date="2024-02" db="EMBL/GenBank/DDBJ databases">
        <title>Herpetosiphon gulosus NBRC 112829.</title>
        <authorList>
            <person name="Ichikawa N."/>
            <person name="Katano-Makiyama Y."/>
            <person name="Hidaka K."/>
        </authorList>
    </citation>
    <scope>NUCLEOTIDE SEQUENCE [LARGE SCALE GENOMIC DNA]</scope>
    <source>
        <strain evidence="4 5">NBRC 112829</strain>
    </source>
</reference>
<dbReference type="RefSeq" id="WP_345719938.1">
    <property type="nucleotide sequence ID" value="NZ_BAABRU010000001.1"/>
</dbReference>
<dbReference type="InterPro" id="IPR001647">
    <property type="entry name" value="HTH_TetR"/>
</dbReference>
<evidence type="ECO:0000313" key="4">
    <source>
        <dbReference type="EMBL" id="GAA5526284.1"/>
    </source>
</evidence>
<feature type="DNA-binding region" description="H-T-H motif" evidence="2">
    <location>
        <begin position="26"/>
        <end position="45"/>
    </location>
</feature>
<protein>
    <recommendedName>
        <fullName evidence="3">HTH tetR-type domain-containing protein</fullName>
    </recommendedName>
</protein>
<dbReference type="EMBL" id="BAABRU010000001">
    <property type="protein sequence ID" value="GAA5526284.1"/>
    <property type="molecule type" value="Genomic_DNA"/>
</dbReference>
<evidence type="ECO:0000259" key="3">
    <source>
        <dbReference type="PROSITE" id="PS50977"/>
    </source>
</evidence>
<accession>A0ABP9WT81</accession>
<evidence type="ECO:0000313" key="5">
    <source>
        <dbReference type="Proteomes" id="UP001428290"/>
    </source>
</evidence>
<keyword evidence="1 2" id="KW-0238">DNA-binding</keyword>
<dbReference type="SUPFAM" id="SSF46689">
    <property type="entry name" value="Homeodomain-like"/>
    <property type="match status" value="1"/>
</dbReference>
<sequence>MARVRREDWLHHGLSILSSESVAALTIERLTTDLGVTKGSFYHHFGGWPSYKTALLQQFEQQDTLDVIQHLAGYNDPAQKLRALFDLLTIVAIYAANDPWDVEIAMRGWAATDLEVRAMIERIDHLRVSFVAELCSAITGDPERGLLMAQHGYSILLGAILMQPMLPMARLRQIYDEFLRLYAIPGGSDVDHAAPNSGPTDRPSESC</sequence>
<proteinExistence type="predicted"/>
<dbReference type="InterPro" id="IPR009057">
    <property type="entry name" value="Homeodomain-like_sf"/>
</dbReference>